<dbReference type="PANTHER" id="PTHR23035">
    <property type="entry name" value="CILIA- AND FLAGELLA-ASSOCIATED PROTEIN 97-RELATED"/>
    <property type="match status" value="1"/>
</dbReference>
<protein>
    <submittedName>
        <fullName evidence="2">Uncharacterized protein</fullName>
    </submittedName>
</protein>
<name>A0A1R2CR81_9CILI</name>
<proteinExistence type="inferred from homology"/>
<dbReference type="Proteomes" id="UP000187209">
    <property type="component" value="Unassembled WGS sequence"/>
</dbReference>
<dbReference type="PANTHER" id="PTHR23035:SF2">
    <property type="entry name" value="KIAA1430 HOMOLOGUE"/>
    <property type="match status" value="1"/>
</dbReference>
<comment type="similarity">
    <text evidence="1">Belongs to the CFAP97 family.</text>
</comment>
<dbReference type="EMBL" id="MPUH01000080">
    <property type="protein sequence ID" value="OMJ91480.1"/>
    <property type="molecule type" value="Genomic_DNA"/>
</dbReference>
<evidence type="ECO:0000313" key="2">
    <source>
        <dbReference type="EMBL" id="OMJ91480.1"/>
    </source>
</evidence>
<dbReference type="AlphaFoldDB" id="A0A1R2CR81"/>
<dbReference type="InterPro" id="IPR029488">
    <property type="entry name" value="Hmw/CFAP97"/>
</dbReference>
<accession>A0A1R2CR81</accession>
<dbReference type="Pfam" id="PF13879">
    <property type="entry name" value="Hmw_CFAP97"/>
    <property type="match status" value="1"/>
</dbReference>
<reference evidence="2 3" key="1">
    <citation type="submission" date="2016-11" db="EMBL/GenBank/DDBJ databases">
        <title>The macronuclear genome of Stentor coeruleus: a giant cell with tiny introns.</title>
        <authorList>
            <person name="Slabodnick M."/>
            <person name="Ruby J.G."/>
            <person name="Reiff S.B."/>
            <person name="Swart E.C."/>
            <person name="Gosai S."/>
            <person name="Prabakaran S."/>
            <person name="Witkowska E."/>
            <person name="Larue G.E."/>
            <person name="Fisher S."/>
            <person name="Freeman R.M."/>
            <person name="Gunawardena J."/>
            <person name="Chu W."/>
            <person name="Stover N.A."/>
            <person name="Gregory B.D."/>
            <person name="Nowacki M."/>
            <person name="Derisi J."/>
            <person name="Roy S.W."/>
            <person name="Marshall W.F."/>
            <person name="Sood P."/>
        </authorList>
    </citation>
    <scope>NUCLEOTIDE SEQUENCE [LARGE SCALE GENOMIC DNA]</scope>
    <source>
        <strain evidence="2">WM001</strain>
    </source>
</reference>
<keyword evidence="3" id="KW-1185">Reference proteome</keyword>
<organism evidence="2 3">
    <name type="scientific">Stentor coeruleus</name>
    <dbReference type="NCBI Taxonomy" id="5963"/>
    <lineage>
        <taxon>Eukaryota</taxon>
        <taxon>Sar</taxon>
        <taxon>Alveolata</taxon>
        <taxon>Ciliophora</taxon>
        <taxon>Postciliodesmatophora</taxon>
        <taxon>Heterotrichea</taxon>
        <taxon>Heterotrichida</taxon>
        <taxon>Stentoridae</taxon>
        <taxon>Stentor</taxon>
    </lineage>
</organism>
<dbReference type="InterPro" id="IPR038791">
    <property type="entry name" value="Cfap97/Hemingway"/>
</dbReference>
<gene>
    <name evidence="2" type="ORF">SteCoe_5968</name>
</gene>
<sequence>MKGPKYIMKDPHKLKFQNHAMKMHLKALEGIKNKKSRLLDCSTPDTYYMRPNHSPSKYQTDEIIRKNQSLLDRLIYIILPKKPKNLKSLSKDPSPLTNNFPKSINLTQRKHFEKKIYMENRNMAHRLASISPCVNRKNIDKDFTHHMKYKAIVCKYKGLDFVNKTSVQKKKIASLSEIPSQRHMIYLSPSGNIKSPNSDDELNTIKHEWKVVAISDLPSSKYLMAVPMAISTG</sequence>
<evidence type="ECO:0000256" key="1">
    <source>
        <dbReference type="ARBA" id="ARBA00008315"/>
    </source>
</evidence>
<comment type="caution">
    <text evidence="2">The sequence shown here is derived from an EMBL/GenBank/DDBJ whole genome shotgun (WGS) entry which is preliminary data.</text>
</comment>
<evidence type="ECO:0000313" key="3">
    <source>
        <dbReference type="Proteomes" id="UP000187209"/>
    </source>
</evidence>